<accession>A0ABR4M221</accession>
<organism evidence="3 4">
    <name type="scientific">Aspergillus lucknowensis</name>
    <dbReference type="NCBI Taxonomy" id="176173"/>
    <lineage>
        <taxon>Eukaryota</taxon>
        <taxon>Fungi</taxon>
        <taxon>Dikarya</taxon>
        <taxon>Ascomycota</taxon>
        <taxon>Pezizomycotina</taxon>
        <taxon>Eurotiomycetes</taxon>
        <taxon>Eurotiomycetidae</taxon>
        <taxon>Eurotiales</taxon>
        <taxon>Aspergillaceae</taxon>
        <taxon>Aspergillus</taxon>
        <taxon>Aspergillus subgen. Nidulantes</taxon>
    </lineage>
</organism>
<evidence type="ECO:0000256" key="1">
    <source>
        <dbReference type="ARBA" id="ARBA00005298"/>
    </source>
</evidence>
<name>A0ABR4M221_9EURO</name>
<comment type="caution">
    <text evidence="3">The sequence shown here is derived from an EMBL/GenBank/DDBJ whole genome shotgun (WGS) entry which is preliminary data.</text>
</comment>
<dbReference type="InterPro" id="IPR011022">
    <property type="entry name" value="Arrestin_C-like"/>
</dbReference>
<feature type="domain" description="Arrestin C-terminal-like" evidence="2">
    <location>
        <begin position="170"/>
        <end position="321"/>
    </location>
</feature>
<proteinExistence type="inferred from homology"/>
<dbReference type="RefSeq" id="XP_070888586.1">
    <property type="nucleotide sequence ID" value="XM_071034894.1"/>
</dbReference>
<comment type="similarity">
    <text evidence="1">Belongs to the arrestin family.</text>
</comment>
<protein>
    <recommendedName>
        <fullName evidence="2">Arrestin C-terminal-like domain-containing protein</fullName>
    </recommendedName>
</protein>
<dbReference type="PANTHER" id="PTHR11188:SF17">
    <property type="entry name" value="FI21816P1"/>
    <property type="match status" value="1"/>
</dbReference>
<dbReference type="Gene3D" id="2.60.40.640">
    <property type="match status" value="1"/>
</dbReference>
<evidence type="ECO:0000313" key="4">
    <source>
        <dbReference type="Proteomes" id="UP001610432"/>
    </source>
</evidence>
<reference evidence="3 4" key="1">
    <citation type="submission" date="2024-07" db="EMBL/GenBank/DDBJ databases">
        <title>Section-level genome sequencing and comparative genomics of Aspergillus sections Usti and Cavernicolus.</title>
        <authorList>
            <consortium name="Lawrence Berkeley National Laboratory"/>
            <person name="Nybo J.L."/>
            <person name="Vesth T.C."/>
            <person name="Theobald S."/>
            <person name="Frisvad J.C."/>
            <person name="Larsen T.O."/>
            <person name="Kjaerboelling I."/>
            <person name="Rothschild-Mancinelli K."/>
            <person name="Lyhne E.K."/>
            <person name="Kogle M.E."/>
            <person name="Barry K."/>
            <person name="Clum A."/>
            <person name="Na H."/>
            <person name="Ledsgaard L."/>
            <person name="Lin J."/>
            <person name="Lipzen A."/>
            <person name="Kuo A."/>
            <person name="Riley R."/>
            <person name="Mondo S."/>
            <person name="Labutti K."/>
            <person name="Haridas S."/>
            <person name="Pangalinan J."/>
            <person name="Salamov A.A."/>
            <person name="Simmons B.A."/>
            <person name="Magnuson J.K."/>
            <person name="Chen J."/>
            <person name="Drula E."/>
            <person name="Henrissat B."/>
            <person name="Wiebenga A."/>
            <person name="Lubbers R.J."/>
            <person name="Gomes A.C."/>
            <person name="Macurrencykelacurrency M.R."/>
            <person name="Stajich J."/>
            <person name="Grigoriev I.V."/>
            <person name="Mortensen U.H."/>
            <person name="De Vries R.P."/>
            <person name="Baker S.E."/>
            <person name="Andersen M.R."/>
        </authorList>
    </citation>
    <scope>NUCLEOTIDE SEQUENCE [LARGE SCALE GENOMIC DNA]</scope>
    <source>
        <strain evidence="3 4">CBS 449.75</strain>
    </source>
</reference>
<evidence type="ECO:0000259" key="2">
    <source>
        <dbReference type="Pfam" id="PF02752"/>
    </source>
</evidence>
<dbReference type="Pfam" id="PF02752">
    <property type="entry name" value="Arrestin_C"/>
    <property type="match status" value="1"/>
</dbReference>
<dbReference type="InterPro" id="IPR014752">
    <property type="entry name" value="Arrestin-like_C"/>
</dbReference>
<keyword evidence="4" id="KW-1185">Reference proteome</keyword>
<dbReference type="Proteomes" id="UP001610432">
    <property type="component" value="Unassembled WGS sequence"/>
</dbReference>
<sequence length="357" mass="40398">MFRKEVLNYDIQLDHETIFLPFTHQNELPASITGKFCLTLTRPACFKGIKARLVGTMRTPRYGILIANLHKEMTFEKTQTLVQPKPGPETLTSFILESGEHEFPFEIPLMGTVCETLTGPGHEYHSYRLEIIIQRPLRRAIILGKPVRIYRVPQPNPRELSSNTIEGTSPQNIHYHFSIPDTFIRSGSTFPVECWFLPLRKDVTPLSVAVRVLEKHKLSFAATAAETVRYNTYFITSSAEHLIVEESYESGHERITYGGDAVDGWQMSLPVRLPRVADACSQSFRSKSINISHSVVVEGLFRDNTGHVVEVTQTVPIYIYMAADDALVGEETFMSSQELCDSPPVYGRHELDRMPLA</sequence>
<dbReference type="PANTHER" id="PTHR11188">
    <property type="entry name" value="ARRESTIN DOMAIN CONTAINING PROTEIN"/>
    <property type="match status" value="1"/>
</dbReference>
<dbReference type="GeneID" id="98149966"/>
<gene>
    <name evidence="3" type="ORF">BJX67DRAFT_392116</name>
</gene>
<dbReference type="EMBL" id="JBFXLQ010000009">
    <property type="protein sequence ID" value="KAL2869607.1"/>
    <property type="molecule type" value="Genomic_DNA"/>
</dbReference>
<evidence type="ECO:0000313" key="3">
    <source>
        <dbReference type="EMBL" id="KAL2869607.1"/>
    </source>
</evidence>
<dbReference type="InterPro" id="IPR050357">
    <property type="entry name" value="Arrestin_domain-protein"/>
</dbReference>